<evidence type="ECO:0000313" key="2">
    <source>
        <dbReference type="EMBL" id="KKW17520.1"/>
    </source>
</evidence>
<keyword evidence="1" id="KW-1133">Transmembrane helix</keyword>
<dbReference type="Proteomes" id="UP000033982">
    <property type="component" value="Unassembled WGS sequence"/>
</dbReference>
<name>A0A0G1WFV3_9BACT</name>
<sequence>MIIPLWSILILWAIFVGVTVLFSLFNLYHILHYGFWTFQSALFSFLYYGIVIIIIFWTLQQLPQFDWSQPIFTLGRPDLSLPDSL</sequence>
<feature type="transmembrane region" description="Helical" evidence="1">
    <location>
        <begin position="6"/>
        <end position="28"/>
    </location>
</feature>
<organism evidence="2 3">
    <name type="scientific">Candidatus Magasanikbacteria bacterium GW2011_GWA2_50_22</name>
    <dbReference type="NCBI Taxonomy" id="1619043"/>
    <lineage>
        <taxon>Bacteria</taxon>
        <taxon>Candidatus Magasanikiibacteriota</taxon>
    </lineage>
</organism>
<reference evidence="2 3" key="1">
    <citation type="journal article" date="2015" name="Nature">
        <title>rRNA introns, odd ribosomes, and small enigmatic genomes across a large radiation of phyla.</title>
        <authorList>
            <person name="Brown C.T."/>
            <person name="Hug L.A."/>
            <person name="Thomas B.C."/>
            <person name="Sharon I."/>
            <person name="Castelle C.J."/>
            <person name="Singh A."/>
            <person name="Wilkins M.J."/>
            <person name="Williams K.H."/>
            <person name="Banfield J.F."/>
        </authorList>
    </citation>
    <scope>NUCLEOTIDE SEQUENCE [LARGE SCALE GENOMIC DNA]</scope>
</reference>
<feature type="transmembrane region" description="Helical" evidence="1">
    <location>
        <begin position="40"/>
        <end position="59"/>
    </location>
</feature>
<accession>A0A0G1WFV3</accession>
<proteinExistence type="predicted"/>
<dbReference type="EMBL" id="LCQN01000002">
    <property type="protein sequence ID" value="KKW17520.1"/>
    <property type="molecule type" value="Genomic_DNA"/>
</dbReference>
<protein>
    <submittedName>
        <fullName evidence="2">Uncharacterized protein</fullName>
    </submittedName>
</protein>
<keyword evidence="1" id="KW-0812">Transmembrane</keyword>
<evidence type="ECO:0000256" key="1">
    <source>
        <dbReference type="SAM" id="Phobius"/>
    </source>
</evidence>
<evidence type="ECO:0000313" key="3">
    <source>
        <dbReference type="Proteomes" id="UP000033982"/>
    </source>
</evidence>
<gene>
    <name evidence="2" type="ORF">UY58_C0002G0006</name>
</gene>
<dbReference type="AlphaFoldDB" id="A0A0G1WFV3"/>
<keyword evidence="1" id="KW-0472">Membrane</keyword>
<comment type="caution">
    <text evidence="2">The sequence shown here is derived from an EMBL/GenBank/DDBJ whole genome shotgun (WGS) entry which is preliminary data.</text>
</comment>